<accession>A0AA88LA04</accession>
<dbReference type="PANTHER" id="PTHR37984:SF5">
    <property type="entry name" value="PROTEIN NYNRIN-LIKE"/>
    <property type="match status" value="1"/>
</dbReference>
<dbReference type="InterPro" id="IPR000477">
    <property type="entry name" value="RT_dom"/>
</dbReference>
<feature type="domain" description="Reverse transcriptase" evidence="1">
    <location>
        <begin position="142"/>
        <end position="267"/>
    </location>
</feature>
<reference evidence="2" key="1">
    <citation type="submission" date="2023-07" db="EMBL/GenBank/DDBJ databases">
        <title>Chromosome-level genome assembly of Artemia franciscana.</title>
        <authorList>
            <person name="Jo E."/>
        </authorList>
    </citation>
    <scope>NUCLEOTIDE SEQUENCE</scope>
    <source>
        <tissue evidence="2">Whole body</tissue>
    </source>
</reference>
<evidence type="ECO:0000313" key="3">
    <source>
        <dbReference type="Proteomes" id="UP001187531"/>
    </source>
</evidence>
<evidence type="ECO:0000313" key="2">
    <source>
        <dbReference type="EMBL" id="KAK2718454.1"/>
    </source>
</evidence>
<sequence>MERQLDLIDFLKLVILSFIALYLWSKGTYDYQGKRDQWDTENVDKFITKLKLLVKTCGYTNESEMIRDKIVCGVKSAIIGEKLLAEGDGLTLERAITICRAYETTQAQLKMFEEKQETKQELDIIEKVIEPTEWVNAMVMVEKKDGSLRLNINPVDLIKAIKRPYYPIPTFDDAISNLDGAAYFTKLVARSRYWILQLSQKASYLTTFSTIYGCYRWKRYPFGLILVQDVFQQRMEQAFDGLKGLCILVVDLLIYSRTQKEHDERLKE</sequence>
<name>A0AA88LA04_ARTSF</name>
<dbReference type="GO" id="GO:0071897">
    <property type="term" value="P:DNA biosynthetic process"/>
    <property type="evidence" value="ECO:0007669"/>
    <property type="project" value="UniProtKB-ARBA"/>
</dbReference>
<organism evidence="2 3">
    <name type="scientific">Artemia franciscana</name>
    <name type="common">Brine shrimp</name>
    <name type="synonym">Artemia sanfranciscana</name>
    <dbReference type="NCBI Taxonomy" id="6661"/>
    <lineage>
        <taxon>Eukaryota</taxon>
        <taxon>Metazoa</taxon>
        <taxon>Ecdysozoa</taxon>
        <taxon>Arthropoda</taxon>
        <taxon>Crustacea</taxon>
        <taxon>Branchiopoda</taxon>
        <taxon>Anostraca</taxon>
        <taxon>Artemiidae</taxon>
        <taxon>Artemia</taxon>
    </lineage>
</organism>
<dbReference type="Pfam" id="PF00078">
    <property type="entry name" value="RVT_1"/>
    <property type="match status" value="1"/>
</dbReference>
<dbReference type="Proteomes" id="UP001187531">
    <property type="component" value="Unassembled WGS sequence"/>
</dbReference>
<dbReference type="PANTHER" id="PTHR37984">
    <property type="entry name" value="PROTEIN CBG26694"/>
    <property type="match status" value="1"/>
</dbReference>
<gene>
    <name evidence="2" type="ORF">QYM36_005691</name>
</gene>
<dbReference type="SUPFAM" id="SSF56672">
    <property type="entry name" value="DNA/RNA polymerases"/>
    <property type="match status" value="1"/>
</dbReference>
<dbReference type="EMBL" id="JAVRJZ010000009">
    <property type="protein sequence ID" value="KAK2718454.1"/>
    <property type="molecule type" value="Genomic_DNA"/>
</dbReference>
<keyword evidence="3" id="KW-1185">Reference proteome</keyword>
<evidence type="ECO:0000259" key="1">
    <source>
        <dbReference type="Pfam" id="PF00078"/>
    </source>
</evidence>
<dbReference type="InterPro" id="IPR050951">
    <property type="entry name" value="Retrovirus_Pol_polyprotein"/>
</dbReference>
<dbReference type="InterPro" id="IPR043502">
    <property type="entry name" value="DNA/RNA_pol_sf"/>
</dbReference>
<dbReference type="Gene3D" id="3.10.10.10">
    <property type="entry name" value="HIV Type 1 Reverse Transcriptase, subunit A, domain 1"/>
    <property type="match status" value="1"/>
</dbReference>
<dbReference type="CDD" id="cd01647">
    <property type="entry name" value="RT_LTR"/>
    <property type="match status" value="1"/>
</dbReference>
<dbReference type="InterPro" id="IPR043128">
    <property type="entry name" value="Rev_trsase/Diguanyl_cyclase"/>
</dbReference>
<proteinExistence type="predicted"/>
<protein>
    <recommendedName>
        <fullName evidence="1">Reverse transcriptase domain-containing protein</fullName>
    </recommendedName>
</protein>
<dbReference type="Gene3D" id="3.30.70.270">
    <property type="match status" value="1"/>
</dbReference>
<dbReference type="AlphaFoldDB" id="A0AA88LA04"/>
<comment type="caution">
    <text evidence="2">The sequence shown here is derived from an EMBL/GenBank/DDBJ whole genome shotgun (WGS) entry which is preliminary data.</text>
</comment>
<feature type="non-terminal residue" evidence="2">
    <location>
        <position position="1"/>
    </location>
</feature>